<reference evidence="2" key="2">
    <citation type="submission" date="2021-09" db="EMBL/GenBank/DDBJ databases">
        <authorList>
            <person name="Gilroy R."/>
        </authorList>
    </citation>
    <scope>NUCLEOTIDE SEQUENCE</scope>
    <source>
        <strain evidence="2">ChiBcec21-2208</strain>
    </source>
</reference>
<feature type="region of interest" description="Disordered" evidence="1">
    <location>
        <begin position="1"/>
        <end position="27"/>
    </location>
</feature>
<dbReference type="EMBL" id="DYVE01000154">
    <property type="protein sequence ID" value="HJG28167.1"/>
    <property type="molecule type" value="Genomic_DNA"/>
</dbReference>
<evidence type="ECO:0000313" key="2">
    <source>
        <dbReference type="EMBL" id="HJG28167.1"/>
    </source>
</evidence>
<gene>
    <name evidence="2" type="ORF">K8V20_05935</name>
</gene>
<accession>A0A921LNW0</accession>
<dbReference type="Proteomes" id="UP000782880">
    <property type="component" value="Unassembled WGS sequence"/>
</dbReference>
<organism evidence="2 3">
    <name type="scientific">Subdoligranulum variabile</name>
    <dbReference type="NCBI Taxonomy" id="214851"/>
    <lineage>
        <taxon>Bacteria</taxon>
        <taxon>Bacillati</taxon>
        <taxon>Bacillota</taxon>
        <taxon>Clostridia</taxon>
        <taxon>Eubacteriales</taxon>
        <taxon>Oscillospiraceae</taxon>
        <taxon>Subdoligranulum</taxon>
    </lineage>
</organism>
<sequence length="148" mass="16869">MKRKRNIYDADDAAKSKRLHFSPEERAAHAERKAEILGEKLEKAKADLPKKRRPRINREFDAMTGKVRHSLSFEDEVKPRSRKNPVTQAGLKAGRSVDLAAHSKIRQVEKENVGTEAAHKTEFTAENLATNAIRKGYHSIKDAPYRRV</sequence>
<proteinExistence type="predicted"/>
<comment type="caution">
    <text evidence="2">The sequence shown here is derived from an EMBL/GenBank/DDBJ whole genome shotgun (WGS) entry which is preliminary data.</text>
</comment>
<reference evidence="2" key="1">
    <citation type="journal article" date="2021" name="PeerJ">
        <title>Extensive microbial diversity within the chicken gut microbiome revealed by metagenomics and culture.</title>
        <authorList>
            <person name="Gilroy R."/>
            <person name="Ravi A."/>
            <person name="Getino M."/>
            <person name="Pursley I."/>
            <person name="Horton D.L."/>
            <person name="Alikhan N.F."/>
            <person name="Baker D."/>
            <person name="Gharbi K."/>
            <person name="Hall N."/>
            <person name="Watson M."/>
            <person name="Adriaenssens E.M."/>
            <person name="Foster-Nyarko E."/>
            <person name="Jarju S."/>
            <person name="Secka A."/>
            <person name="Antonio M."/>
            <person name="Oren A."/>
            <person name="Chaudhuri R.R."/>
            <person name="La Ragione R."/>
            <person name="Hildebrand F."/>
            <person name="Pallen M.J."/>
        </authorList>
    </citation>
    <scope>NUCLEOTIDE SEQUENCE</scope>
    <source>
        <strain evidence="2">ChiBcec21-2208</strain>
    </source>
</reference>
<evidence type="ECO:0000256" key="1">
    <source>
        <dbReference type="SAM" id="MobiDB-lite"/>
    </source>
</evidence>
<dbReference type="AlphaFoldDB" id="A0A921LNW0"/>
<evidence type="ECO:0008006" key="4">
    <source>
        <dbReference type="Google" id="ProtNLM"/>
    </source>
</evidence>
<protein>
    <recommendedName>
        <fullName evidence="4">CHAP domain-containing protein</fullName>
    </recommendedName>
</protein>
<evidence type="ECO:0000313" key="3">
    <source>
        <dbReference type="Proteomes" id="UP000782880"/>
    </source>
</evidence>
<name>A0A921LNW0_9FIRM</name>